<reference evidence="1 2" key="1">
    <citation type="journal article" date="2021" name="Hortic Res">
        <title>High-quality reference genome and annotation aids understanding of berry development for evergreen blueberry (Vaccinium darrowii).</title>
        <authorList>
            <person name="Yu J."/>
            <person name="Hulse-Kemp A.M."/>
            <person name="Babiker E."/>
            <person name="Staton M."/>
        </authorList>
    </citation>
    <scope>NUCLEOTIDE SEQUENCE [LARGE SCALE GENOMIC DNA]</scope>
    <source>
        <strain evidence="2">cv. NJ 8807/NJ 8810</strain>
        <tissue evidence="1">Young leaf</tissue>
    </source>
</reference>
<sequence length="441" mass="48521">MMGVQSLVTGLPLKGLGSSNRAGNVNTSGSVETSLRKPPMLLPWPRTQDRKTLPSFVRLNVSLKSGCYQRHQCGGDARDMVLLHGDTWGGDSPVLRRLRGRTCGGDSPVVRRLPGVSTPKNVLGDPYMPDPSTTWPLPCGTPPRNSPGDPYMPDPSTTWPLPRGTPPSYNPCITRLINIPDGCDMHFPRRDFLGQSEIEMLVPWVKGSLVHLVFHRDGHILTELTGTIICSDGVIATSASFLGFLESRKHEVQVDVKILDTQKTYEGVLLEADFCSNRAFVKITSSEPLPHATFGKSDHLLASDRVLAPSYMKEFGRLDRLTDDRVLAASLMDDLGDESQFRDSDVGLDLPKPTFVEGFVSFVPNEEENSEIHNARTSGEIIKACVRNRHDTTIGGCLVDPKQGVGGIIHHANAYDSQIEATPIELLVKYLEQFFKKRGVK</sequence>
<organism evidence="1 2">
    <name type="scientific">Vaccinium darrowii</name>
    <dbReference type="NCBI Taxonomy" id="229202"/>
    <lineage>
        <taxon>Eukaryota</taxon>
        <taxon>Viridiplantae</taxon>
        <taxon>Streptophyta</taxon>
        <taxon>Embryophyta</taxon>
        <taxon>Tracheophyta</taxon>
        <taxon>Spermatophyta</taxon>
        <taxon>Magnoliopsida</taxon>
        <taxon>eudicotyledons</taxon>
        <taxon>Gunneridae</taxon>
        <taxon>Pentapetalae</taxon>
        <taxon>asterids</taxon>
        <taxon>Ericales</taxon>
        <taxon>Ericaceae</taxon>
        <taxon>Vaccinioideae</taxon>
        <taxon>Vaccinieae</taxon>
        <taxon>Vaccinium</taxon>
    </lineage>
</organism>
<accession>A0ACB7XIH3</accession>
<gene>
    <name evidence="1" type="ORF">Vadar_019245</name>
</gene>
<comment type="caution">
    <text evidence="1">The sequence shown here is derived from an EMBL/GenBank/DDBJ whole genome shotgun (WGS) entry which is preliminary data.</text>
</comment>
<proteinExistence type="predicted"/>
<dbReference type="Proteomes" id="UP000828048">
    <property type="component" value="Chromosome 10"/>
</dbReference>
<evidence type="ECO:0000313" key="2">
    <source>
        <dbReference type="Proteomes" id="UP000828048"/>
    </source>
</evidence>
<evidence type="ECO:0000313" key="1">
    <source>
        <dbReference type="EMBL" id="KAH7840614.1"/>
    </source>
</evidence>
<keyword evidence="2" id="KW-1185">Reference proteome</keyword>
<dbReference type="EMBL" id="CM037160">
    <property type="protein sequence ID" value="KAH7840614.1"/>
    <property type="molecule type" value="Genomic_DNA"/>
</dbReference>
<name>A0ACB7XIH3_9ERIC</name>
<protein>
    <submittedName>
        <fullName evidence="1">Uncharacterized protein</fullName>
    </submittedName>
</protein>